<dbReference type="PANTHER" id="PTHR47505">
    <property type="entry name" value="DNA UTILIZATION PROTEIN YHGH"/>
    <property type="match status" value="1"/>
</dbReference>
<protein>
    <submittedName>
        <fullName evidence="2">ComF family protein</fullName>
    </submittedName>
</protein>
<dbReference type="SUPFAM" id="SSF53271">
    <property type="entry name" value="PRTase-like"/>
    <property type="match status" value="1"/>
</dbReference>
<sequence length="218" mass="23759">MCLFCAAAGTRHGVCAACLADLVRLPAEVCPRCAQASPFAQICGRCLRQPPAFDVLHAALLYDYPLDGVIQAFKYGKRLDLAGSLAFLLAELAPPAIVQPDLVVAVPLADARRMERGFNQSLELARAFAGRINAPLNSTLCERIRNTPPQARLNQRQRRHNVSHAFRVKHRVDGLCVAIVDDVATSGATLSELALSLKKQGAKRVEAWVLARVFYSKT</sequence>
<gene>
    <name evidence="2" type="ORF">GQF02_05475</name>
</gene>
<dbReference type="InterPro" id="IPR029057">
    <property type="entry name" value="PRTase-like"/>
</dbReference>
<organism evidence="2 3">
    <name type="scientific">Craterilacuibacter sinensis</name>
    <dbReference type="NCBI Taxonomy" id="2686017"/>
    <lineage>
        <taxon>Bacteria</taxon>
        <taxon>Pseudomonadati</taxon>
        <taxon>Pseudomonadota</taxon>
        <taxon>Betaproteobacteria</taxon>
        <taxon>Neisseriales</taxon>
        <taxon>Neisseriaceae</taxon>
        <taxon>Craterilacuibacter</taxon>
    </lineage>
</organism>
<name>A0A845BJN4_9NEIS</name>
<reference evidence="2 3" key="1">
    <citation type="submission" date="2019-12" db="EMBL/GenBank/DDBJ databases">
        <title>Neisseriaceae gen. nov. sp. Genome sequencing and assembly.</title>
        <authorList>
            <person name="Liu Z."/>
            <person name="Li A."/>
        </authorList>
    </citation>
    <scope>NUCLEOTIDE SEQUENCE [LARGE SCALE GENOMIC DNA]</scope>
    <source>
        <strain evidence="2 3">B2N2-7</strain>
    </source>
</reference>
<dbReference type="EMBL" id="WSSB01000004">
    <property type="protein sequence ID" value="MXR36422.1"/>
    <property type="molecule type" value="Genomic_DNA"/>
</dbReference>
<dbReference type="Proteomes" id="UP000467214">
    <property type="component" value="Unassembled WGS sequence"/>
</dbReference>
<dbReference type="CDD" id="cd06223">
    <property type="entry name" value="PRTases_typeI"/>
    <property type="match status" value="1"/>
</dbReference>
<dbReference type="PANTHER" id="PTHR47505:SF1">
    <property type="entry name" value="DNA UTILIZATION PROTEIN YHGH"/>
    <property type="match status" value="1"/>
</dbReference>
<evidence type="ECO:0000313" key="2">
    <source>
        <dbReference type="EMBL" id="MXR36422.1"/>
    </source>
</evidence>
<comment type="similarity">
    <text evidence="1">Belongs to the ComF/GntX family.</text>
</comment>
<comment type="caution">
    <text evidence="2">The sequence shown here is derived from an EMBL/GenBank/DDBJ whole genome shotgun (WGS) entry which is preliminary data.</text>
</comment>
<dbReference type="InterPro" id="IPR000836">
    <property type="entry name" value="PRTase_dom"/>
</dbReference>
<dbReference type="Gene3D" id="3.40.50.2020">
    <property type="match status" value="1"/>
</dbReference>
<evidence type="ECO:0000313" key="3">
    <source>
        <dbReference type="Proteomes" id="UP000467214"/>
    </source>
</evidence>
<evidence type="ECO:0000256" key="1">
    <source>
        <dbReference type="ARBA" id="ARBA00008007"/>
    </source>
</evidence>
<keyword evidence="3" id="KW-1185">Reference proteome</keyword>
<dbReference type="InterPro" id="IPR051910">
    <property type="entry name" value="ComF/GntX_DNA_util-trans"/>
</dbReference>
<proteinExistence type="inferred from homology"/>
<accession>A0A845BJN4</accession>
<dbReference type="AlphaFoldDB" id="A0A845BJN4"/>